<proteinExistence type="predicted"/>
<keyword evidence="5 6" id="KW-0472">Membrane</keyword>
<feature type="non-terminal residue" evidence="8">
    <location>
        <position position="213"/>
    </location>
</feature>
<protein>
    <recommendedName>
        <fullName evidence="7">Type IV secretion system coupling protein TraD DNA-binding domain-containing protein</fullName>
    </recommendedName>
</protein>
<evidence type="ECO:0000313" key="8">
    <source>
        <dbReference type="EMBL" id="KIE06287.1"/>
    </source>
</evidence>
<dbReference type="PANTHER" id="PTHR37937">
    <property type="entry name" value="CONJUGATIVE TRANSFER: DNA TRANSPORT"/>
    <property type="match status" value="1"/>
</dbReference>
<dbReference type="SUPFAM" id="SSF52540">
    <property type="entry name" value="P-loop containing nucleoside triphosphate hydrolases"/>
    <property type="match status" value="1"/>
</dbReference>
<evidence type="ECO:0000256" key="1">
    <source>
        <dbReference type="ARBA" id="ARBA00004651"/>
    </source>
</evidence>
<evidence type="ECO:0000256" key="4">
    <source>
        <dbReference type="ARBA" id="ARBA00022989"/>
    </source>
</evidence>
<keyword evidence="2" id="KW-1003">Cell membrane</keyword>
<evidence type="ECO:0000256" key="2">
    <source>
        <dbReference type="ARBA" id="ARBA00022475"/>
    </source>
</evidence>
<dbReference type="InterPro" id="IPR051539">
    <property type="entry name" value="T4SS-coupling_protein"/>
</dbReference>
<comment type="caution">
    <text evidence="8">The sequence shown here is derived from an EMBL/GenBank/DDBJ whole genome shotgun (WGS) entry which is preliminary data.</text>
</comment>
<feature type="transmembrane region" description="Helical" evidence="6">
    <location>
        <begin position="70"/>
        <end position="89"/>
    </location>
</feature>
<keyword evidence="4 6" id="KW-1133">Transmembrane helix</keyword>
<accession>A0A0C1MVL0</accession>
<dbReference type="PANTHER" id="PTHR37937:SF1">
    <property type="entry name" value="CONJUGATIVE TRANSFER: DNA TRANSPORT"/>
    <property type="match status" value="1"/>
</dbReference>
<dbReference type="InterPro" id="IPR027417">
    <property type="entry name" value="P-loop_NTPase"/>
</dbReference>
<dbReference type="AlphaFoldDB" id="A0A0C1MVL0"/>
<dbReference type="STRING" id="86105.NF27_AF00010"/>
<dbReference type="EMBL" id="JSWE01000006">
    <property type="protein sequence ID" value="KIE06287.1"/>
    <property type="molecule type" value="Genomic_DNA"/>
</dbReference>
<dbReference type="Pfam" id="PF10412">
    <property type="entry name" value="TrwB_AAD_bind"/>
    <property type="match status" value="1"/>
</dbReference>
<organism evidence="8 9">
    <name type="scientific">Candidatus Jidaibacter acanthamoebae</name>
    <dbReference type="NCBI Taxonomy" id="86105"/>
    <lineage>
        <taxon>Bacteria</taxon>
        <taxon>Pseudomonadati</taxon>
        <taxon>Pseudomonadota</taxon>
        <taxon>Alphaproteobacteria</taxon>
        <taxon>Rickettsiales</taxon>
        <taxon>Candidatus Midichloriaceae</taxon>
        <taxon>Candidatus Jidaibacter</taxon>
    </lineage>
</organism>
<sequence length="213" mass="24333">MTISLISIKLPATEYYYGTAYLKAQFYSVIKAQEEPVIMGNKKLKAKYILRSSIAKYYANKAWHTCRDSALISLATIVMGWVGVIIYFCRKGFEVKQSNFVRGREMTTLEELKALIQKQNKQRKYKGYSLVGVPYPPSGETQHTMIAGSTGSGKTILISEIIEQIKLRGDKAVIYDFTGTFTERFYNPKKDIILNPFDSRSRGWSILEEVEHE</sequence>
<reference evidence="8 9" key="1">
    <citation type="submission" date="2014-11" db="EMBL/GenBank/DDBJ databases">
        <title>A Rickettsiales Symbiont of Amoebae With Ancient Features.</title>
        <authorList>
            <person name="Schulz F."/>
            <person name="Martijn J."/>
            <person name="Wascher F."/>
            <person name="Kostanjsek R."/>
            <person name="Ettema T.J."/>
            <person name="Horn M."/>
        </authorList>
    </citation>
    <scope>NUCLEOTIDE SEQUENCE [LARGE SCALE GENOMIC DNA]</scope>
    <source>
        <strain evidence="8 9">UWC36</strain>
    </source>
</reference>
<dbReference type="CDD" id="cd01127">
    <property type="entry name" value="TrwB_TraG_TraD_VirD4"/>
    <property type="match status" value="1"/>
</dbReference>
<name>A0A0C1MVL0_9RICK</name>
<keyword evidence="9" id="KW-1185">Reference proteome</keyword>
<evidence type="ECO:0000313" key="9">
    <source>
        <dbReference type="Proteomes" id="UP000031258"/>
    </source>
</evidence>
<dbReference type="GO" id="GO:0005886">
    <property type="term" value="C:plasma membrane"/>
    <property type="evidence" value="ECO:0007669"/>
    <property type="project" value="UniProtKB-SubCell"/>
</dbReference>
<dbReference type="InterPro" id="IPR019476">
    <property type="entry name" value="T4SS_TraD_DNA-bd"/>
</dbReference>
<evidence type="ECO:0000259" key="7">
    <source>
        <dbReference type="Pfam" id="PF10412"/>
    </source>
</evidence>
<evidence type="ECO:0000256" key="5">
    <source>
        <dbReference type="ARBA" id="ARBA00023136"/>
    </source>
</evidence>
<feature type="domain" description="Type IV secretion system coupling protein TraD DNA-binding" evidence="7">
    <location>
        <begin position="128"/>
        <end position="212"/>
    </location>
</feature>
<evidence type="ECO:0000256" key="3">
    <source>
        <dbReference type="ARBA" id="ARBA00022692"/>
    </source>
</evidence>
<dbReference type="Proteomes" id="UP000031258">
    <property type="component" value="Unassembled WGS sequence"/>
</dbReference>
<keyword evidence="3 6" id="KW-0812">Transmembrane</keyword>
<comment type="subcellular location">
    <subcellularLocation>
        <location evidence="1">Cell membrane</location>
        <topology evidence="1">Multi-pass membrane protein</topology>
    </subcellularLocation>
</comment>
<evidence type="ECO:0000256" key="6">
    <source>
        <dbReference type="SAM" id="Phobius"/>
    </source>
</evidence>
<gene>
    <name evidence="8" type="ORF">NF27_AF00010</name>
</gene>
<dbReference type="Gene3D" id="3.40.50.300">
    <property type="entry name" value="P-loop containing nucleotide triphosphate hydrolases"/>
    <property type="match status" value="1"/>
</dbReference>